<feature type="chain" id="PRO_5040333452" evidence="1">
    <location>
        <begin position="21"/>
        <end position="444"/>
    </location>
</feature>
<dbReference type="EMBL" id="JABXYM010000001">
    <property type="protein sequence ID" value="MCR6095071.1"/>
    <property type="molecule type" value="Genomic_DNA"/>
</dbReference>
<evidence type="ECO:0000313" key="3">
    <source>
        <dbReference type="Proteomes" id="UP001057753"/>
    </source>
</evidence>
<dbReference type="SUPFAM" id="SSF49373">
    <property type="entry name" value="Invasin/intimin cell-adhesion fragments"/>
    <property type="match status" value="1"/>
</dbReference>
<comment type="caution">
    <text evidence="2">The sequence shown here is derived from an EMBL/GenBank/DDBJ whole genome shotgun (WGS) entry which is preliminary data.</text>
</comment>
<feature type="signal peptide" evidence="1">
    <location>
        <begin position="1"/>
        <end position="20"/>
    </location>
</feature>
<dbReference type="Proteomes" id="UP001057753">
    <property type="component" value="Unassembled WGS sequence"/>
</dbReference>
<evidence type="ECO:0000256" key="1">
    <source>
        <dbReference type="SAM" id="SignalP"/>
    </source>
</evidence>
<dbReference type="InterPro" id="IPR008964">
    <property type="entry name" value="Invasin/intimin_cell_adhesion"/>
</dbReference>
<proteinExistence type="predicted"/>
<gene>
    <name evidence="2" type="ORF">HXA33_00725</name>
</gene>
<dbReference type="AlphaFoldDB" id="A0A9Q4FX02"/>
<sequence length="444" mass="49914">MKKILSLCLFFLLIPQLVLAEDVTINLDEIDDDIVLDKLEEFEGEPVEIKGGKDDDISSLQIDDEKMNEDEAEIVAPFDTPINDSPNNAYSIDIDGVYQDVLTEEGQTKWYLFENIEPGKLTVFLQTVNSENIDYDLHFFKLNEETMTLENQLSSTYGPGMNEQLAQISDGGIYFVAVSSWEGYDENTPFYFTVLHSSDYDSQEPDDNIWQATLYNNGINVSGTVDNEFDLDWKMLSLDEEKILNTQLEHNADASYQLDIFDMNLNLLASFSDNQSYNNYVFPEGDYFIRVASTSSYDAMEAYNLSMTEAGPPPSRVNVTRIDSDGGVQGYIDYGYGNFWRIRSNITIHGQLLDNNGNPVPNTPVEFTVVREINNTPISGASTTDSDGNFSVNVNNIGPAAGYLSYYTGYRIHYFDLIPLIASSNGVQLASNEDGVYHFAYSTF</sequence>
<dbReference type="Gene3D" id="2.60.120.380">
    <property type="match status" value="2"/>
</dbReference>
<keyword evidence="1" id="KW-0732">Signal</keyword>
<evidence type="ECO:0000313" key="2">
    <source>
        <dbReference type="EMBL" id="MCR6095071.1"/>
    </source>
</evidence>
<dbReference type="Gene3D" id="2.60.40.10">
    <property type="entry name" value="Immunoglobulins"/>
    <property type="match status" value="1"/>
</dbReference>
<accession>A0A9Q4FX02</accession>
<protein>
    <submittedName>
        <fullName evidence="2">Ig-like domain-containing protein</fullName>
    </submittedName>
</protein>
<keyword evidence="3" id="KW-1185">Reference proteome</keyword>
<dbReference type="RefSeq" id="WP_257819727.1">
    <property type="nucleotide sequence ID" value="NZ_JABXYM010000001.1"/>
</dbReference>
<name>A0A9Q4FX02_SALAG</name>
<reference evidence="2" key="1">
    <citation type="submission" date="2020-06" db="EMBL/GenBank/DDBJ databases">
        <title>Insight into the genomes of haloalkaliphilic bacilli from Kenyan soda lakes.</title>
        <authorList>
            <person name="Mwirichia R."/>
            <person name="Villamizar G.C."/>
            <person name="Poehlein A."/>
            <person name="Mugweru J."/>
            <person name="Kipnyargis A."/>
            <person name="Kiplimo D."/>
            <person name="Orwa P."/>
            <person name="Daniel R."/>
        </authorList>
    </citation>
    <scope>NUCLEOTIDE SEQUENCE</scope>
    <source>
        <strain evidence="2">B1096_S55</strain>
    </source>
</reference>
<organism evidence="2 3">
    <name type="scientific">Salipaludibacillus agaradhaerens</name>
    <name type="common">Bacillus agaradhaerens</name>
    <dbReference type="NCBI Taxonomy" id="76935"/>
    <lineage>
        <taxon>Bacteria</taxon>
        <taxon>Bacillati</taxon>
        <taxon>Bacillota</taxon>
        <taxon>Bacilli</taxon>
        <taxon>Bacillales</taxon>
        <taxon>Bacillaceae</taxon>
    </lineage>
</organism>
<dbReference type="InterPro" id="IPR013783">
    <property type="entry name" value="Ig-like_fold"/>
</dbReference>